<accession>A0ABQ9JDI3</accession>
<evidence type="ECO:0000313" key="1">
    <source>
        <dbReference type="EMBL" id="KAJ8976031.1"/>
    </source>
</evidence>
<protein>
    <submittedName>
        <fullName evidence="1">Uncharacterized protein</fullName>
    </submittedName>
</protein>
<keyword evidence="2" id="KW-1185">Reference proteome</keyword>
<proteinExistence type="predicted"/>
<dbReference type="EMBL" id="JAPWTJ010000736">
    <property type="protein sequence ID" value="KAJ8976031.1"/>
    <property type="molecule type" value="Genomic_DNA"/>
</dbReference>
<dbReference type="Proteomes" id="UP001162164">
    <property type="component" value="Unassembled WGS sequence"/>
</dbReference>
<gene>
    <name evidence="1" type="ORF">NQ317_003572</name>
</gene>
<sequence>MPTSQREKNVLELAHVKQGSITSYSVDSCCFNHIKDLQQKLKEMVVQCHNPKLDKPVRTKNNEVHRNFRPSMYDLSEWICGCDSILADINNIVDEKPEWGK</sequence>
<comment type="caution">
    <text evidence="1">The sequence shown here is derived from an EMBL/GenBank/DDBJ whole genome shotgun (WGS) entry which is preliminary data.</text>
</comment>
<reference evidence="1" key="1">
    <citation type="journal article" date="2023" name="Insect Mol. Biol.">
        <title>Genome sequencing provides insights into the evolution of gene families encoding plant cell wall-degrading enzymes in longhorned beetles.</title>
        <authorList>
            <person name="Shin N.R."/>
            <person name="Okamura Y."/>
            <person name="Kirsch R."/>
            <person name="Pauchet Y."/>
        </authorList>
    </citation>
    <scope>NUCLEOTIDE SEQUENCE</scope>
    <source>
        <strain evidence="1">MMC_N1</strain>
    </source>
</reference>
<organism evidence="1 2">
    <name type="scientific">Molorchus minor</name>
    <dbReference type="NCBI Taxonomy" id="1323400"/>
    <lineage>
        <taxon>Eukaryota</taxon>
        <taxon>Metazoa</taxon>
        <taxon>Ecdysozoa</taxon>
        <taxon>Arthropoda</taxon>
        <taxon>Hexapoda</taxon>
        <taxon>Insecta</taxon>
        <taxon>Pterygota</taxon>
        <taxon>Neoptera</taxon>
        <taxon>Endopterygota</taxon>
        <taxon>Coleoptera</taxon>
        <taxon>Polyphaga</taxon>
        <taxon>Cucujiformia</taxon>
        <taxon>Chrysomeloidea</taxon>
        <taxon>Cerambycidae</taxon>
        <taxon>Lamiinae</taxon>
        <taxon>Monochamini</taxon>
        <taxon>Molorchus</taxon>
    </lineage>
</organism>
<evidence type="ECO:0000313" key="2">
    <source>
        <dbReference type="Proteomes" id="UP001162164"/>
    </source>
</evidence>
<name>A0ABQ9JDI3_9CUCU</name>